<sequence>MNSIFTFYTVICIPYFSFKGKDFRFSLSRKRDQKLTLWSNKLKWDVIEHFAKASML</sequence>
<dbReference type="HOGENOM" id="CLU_3009787_0_0_10"/>
<dbReference type="EMBL" id="CP001397">
    <property type="protein sequence ID" value="AGC77907.1"/>
    <property type="molecule type" value="Genomic_DNA"/>
</dbReference>
<dbReference type="AlphaFoldDB" id="L7WCG4"/>
<dbReference type="RefSeq" id="WP_015363404.1">
    <property type="nucleotide sequence ID" value="NC_020156.1"/>
</dbReference>
<organism evidence="1 2">
    <name type="scientific">Nonlabens dokdonensis (strain DSM 17205 / KCTC 12402 / DSW-6)</name>
    <name type="common">Donghaeana dokdonensis</name>
    <dbReference type="NCBI Taxonomy" id="592029"/>
    <lineage>
        <taxon>Bacteria</taxon>
        <taxon>Pseudomonadati</taxon>
        <taxon>Bacteroidota</taxon>
        <taxon>Flavobacteriia</taxon>
        <taxon>Flavobacteriales</taxon>
        <taxon>Flavobacteriaceae</taxon>
        <taxon>Nonlabens</taxon>
    </lineage>
</organism>
<name>L7WCG4_NONDD</name>
<evidence type="ECO:0000313" key="1">
    <source>
        <dbReference type="EMBL" id="AGC77907.1"/>
    </source>
</evidence>
<proteinExistence type="predicted"/>
<accession>L7WCG4</accession>
<reference evidence="1 2" key="1">
    <citation type="journal article" date="2013" name="Genome Biol. Evol.">
        <title>Genomic makeup of the marine flavobacterium Nonlabens (Donghaeana) dokdonensis DSW-6 and identification of a novel class of rhodopsins.</title>
        <authorList>
            <person name="Kwon S.K."/>
            <person name="Kim B.K."/>
            <person name="Song J.Y."/>
            <person name="Kwak M.J."/>
            <person name="Lee C.H."/>
            <person name="Yoon J.H."/>
            <person name="Oh T.K."/>
            <person name="Kim J.F."/>
        </authorList>
    </citation>
    <scope>NUCLEOTIDE SEQUENCE [LARGE SCALE GENOMIC DNA]</scope>
    <source>
        <strain evidence="2">DSM 17205 / KCTC 12402 / DSW-6</strain>
    </source>
</reference>
<gene>
    <name evidence="1" type="ordered locus">DDD_2780</name>
</gene>
<dbReference type="STRING" id="592029.DDD_2780"/>
<dbReference type="PATRIC" id="fig|592029.3.peg.2758"/>
<evidence type="ECO:0000313" key="2">
    <source>
        <dbReference type="Proteomes" id="UP000011173"/>
    </source>
</evidence>
<dbReference type="Proteomes" id="UP000011173">
    <property type="component" value="Chromosome"/>
</dbReference>
<dbReference type="KEGG" id="ndo:DDD_2780"/>
<protein>
    <submittedName>
        <fullName evidence="1">Uncharacterized protein</fullName>
    </submittedName>
</protein>